<dbReference type="GO" id="GO:0005634">
    <property type="term" value="C:nucleus"/>
    <property type="evidence" value="ECO:0007669"/>
    <property type="project" value="TreeGrafter"/>
</dbReference>
<dbReference type="InterPro" id="IPR056565">
    <property type="entry name" value="Fn3_ATF7IP"/>
</dbReference>
<evidence type="ECO:0000313" key="3">
    <source>
        <dbReference type="Proteomes" id="UP000515152"/>
    </source>
</evidence>
<dbReference type="InterPro" id="IPR026085">
    <property type="entry name" value="ATF7-int"/>
</dbReference>
<sequence>MDPRELRKEVPRARKSMVITNRHQVKLLRRVLSQFTPYYPPSEAEHCSEAPEERLAPQNQNSPETTASDQLKDSVSHVPQVPSSVPLQLTVNAHMSKEEPTLNVDIPLSTPHVTNESRPVTVETEEESRNSALLLKIEALKKIRIAPIKQLSAPVVTTPNTVQSAAVSDEDVPTGFIKQNDDSCTSRDRQDMETDPAEVVEDEEMDIDVERVDGRGRLLVNNSSAIPQLYLSPDSLANPESKHILSSDHEAGRHGTGKEDDLLDTKVDVKTRGAANGLWTRLEKLVQHMVSEQVGQNFTLFEKNLQELHDRVMNIEKGTKQQIHKLSRQLQMAKEDSISRNASMVDANAATESTYLACATPPTPLEGPWFAAAAAAAIVFQNEPPVHTSDSAPISCPSDVRNSEKPDSLPALLSSCQPDSKDVLESHLTAPSTRSPVLPNIPLDSAPRNYLVPFSAAPQPFIAQPVIGPATLICPAQPEGHGWHQQASAELAGSAQAPATFPGMGFSVGPGSFTPAFVQNLTTSSLMPEGVASPAITYTIADACEVAFYSAPEGEAAVDAVTSLQVPSDINLKCSSDLNLPPSLPRLVSKLFLHQLPQDALQTPVPCQPTLRLVCLPSQTGVELSWSMLVEDDAALERVQSYFLYACVTSDRPVTWKNIGVLPARTLPMSCRLGHTQPGSVCYFAVCAQDIYNRFGPFCKPQCWLAK</sequence>
<feature type="region of interest" description="Disordered" evidence="1">
    <location>
        <begin position="387"/>
        <end position="412"/>
    </location>
</feature>
<evidence type="ECO:0000256" key="1">
    <source>
        <dbReference type="SAM" id="MobiDB-lite"/>
    </source>
</evidence>
<dbReference type="InterPro" id="IPR036116">
    <property type="entry name" value="FN3_sf"/>
</dbReference>
<dbReference type="KEGG" id="char:105898702"/>
<reference evidence="4 5" key="1">
    <citation type="submission" date="2025-04" db="UniProtKB">
        <authorList>
            <consortium name="RefSeq"/>
        </authorList>
    </citation>
    <scope>IDENTIFICATION</scope>
</reference>
<feature type="compositionally biased region" description="Polar residues" evidence="1">
    <location>
        <begin position="57"/>
        <end position="69"/>
    </location>
</feature>
<evidence type="ECO:0000313" key="5">
    <source>
        <dbReference type="RefSeq" id="XP_031428067.1"/>
    </source>
</evidence>
<keyword evidence="3" id="KW-1185">Reference proteome</keyword>
<proteinExistence type="predicted"/>
<dbReference type="Proteomes" id="UP000515152">
    <property type="component" value="Chromosome 1"/>
</dbReference>
<dbReference type="Pfam" id="PF16794">
    <property type="entry name" value="fn3_4"/>
    <property type="match status" value="1"/>
</dbReference>
<dbReference type="AlphaFoldDB" id="A0A6P3VTU7"/>
<evidence type="ECO:0000313" key="4">
    <source>
        <dbReference type="RefSeq" id="XP_012681204.1"/>
    </source>
</evidence>
<dbReference type="RefSeq" id="XP_031428067.1">
    <property type="nucleotide sequence ID" value="XM_031572207.2"/>
</dbReference>
<dbReference type="GO" id="GO:0005667">
    <property type="term" value="C:transcription regulator complex"/>
    <property type="evidence" value="ECO:0007669"/>
    <property type="project" value="TreeGrafter"/>
</dbReference>
<protein>
    <submittedName>
        <fullName evidence="4 5">Uncharacterized protein LOC105898702 isoform X1</fullName>
    </submittedName>
</protein>
<feature type="compositionally biased region" description="Basic and acidic residues" evidence="1">
    <location>
        <begin position="179"/>
        <end position="192"/>
    </location>
</feature>
<feature type="region of interest" description="Disordered" evidence="1">
    <location>
        <begin position="104"/>
        <end position="125"/>
    </location>
</feature>
<dbReference type="PANTHER" id="PTHR23210">
    <property type="entry name" value="ACTIVATING TRANSCRIPTION FACTOR 7 INTERACTING PROTEIN"/>
    <property type="match status" value="1"/>
</dbReference>
<feature type="region of interest" description="Disordered" evidence="1">
    <location>
        <begin position="41"/>
        <end position="81"/>
    </location>
</feature>
<dbReference type="GO" id="GO:0003712">
    <property type="term" value="F:transcription coregulator activity"/>
    <property type="evidence" value="ECO:0007669"/>
    <property type="project" value="TreeGrafter"/>
</dbReference>
<evidence type="ECO:0000259" key="2">
    <source>
        <dbReference type="Pfam" id="PF16794"/>
    </source>
</evidence>
<dbReference type="OrthoDB" id="2434995at2759"/>
<dbReference type="SUPFAM" id="SSF49265">
    <property type="entry name" value="Fibronectin type III"/>
    <property type="match status" value="1"/>
</dbReference>
<dbReference type="RefSeq" id="XP_012681204.1">
    <property type="nucleotide sequence ID" value="XM_012825750.3"/>
</dbReference>
<dbReference type="PANTHER" id="PTHR23210:SF26">
    <property type="entry name" value="ACTIVATING TRANSCRIPTION FACTOR 7-INTERACTING PROTEIN 1"/>
    <property type="match status" value="1"/>
</dbReference>
<feature type="region of interest" description="Disordered" evidence="1">
    <location>
        <begin position="173"/>
        <end position="196"/>
    </location>
</feature>
<dbReference type="GeneID" id="105898702"/>
<name>A0A6P3VTU7_CLUHA</name>
<gene>
    <name evidence="4 5" type="primary">LOC105898702</name>
</gene>
<organism evidence="3 4">
    <name type="scientific">Clupea harengus</name>
    <name type="common">Atlantic herring</name>
    <dbReference type="NCBI Taxonomy" id="7950"/>
    <lineage>
        <taxon>Eukaryota</taxon>
        <taxon>Metazoa</taxon>
        <taxon>Chordata</taxon>
        <taxon>Craniata</taxon>
        <taxon>Vertebrata</taxon>
        <taxon>Euteleostomi</taxon>
        <taxon>Actinopterygii</taxon>
        <taxon>Neopterygii</taxon>
        <taxon>Teleostei</taxon>
        <taxon>Clupei</taxon>
        <taxon>Clupeiformes</taxon>
        <taxon>Clupeoidei</taxon>
        <taxon>Clupeidae</taxon>
        <taxon>Clupea</taxon>
    </lineage>
</organism>
<dbReference type="GO" id="GO:0006355">
    <property type="term" value="P:regulation of DNA-templated transcription"/>
    <property type="evidence" value="ECO:0007669"/>
    <property type="project" value="TreeGrafter"/>
</dbReference>
<feature type="domain" description="Activating transcription factor 7-interacting protein Fn3" evidence="2">
    <location>
        <begin position="605"/>
        <end position="702"/>
    </location>
</feature>
<accession>A0A6P3VTU7</accession>
<feature type="compositionally biased region" description="Basic and acidic residues" evidence="1">
    <location>
        <begin position="43"/>
        <end position="55"/>
    </location>
</feature>